<gene>
    <name evidence="1" type="ORF">K469DRAFT_707371</name>
</gene>
<dbReference type="AlphaFoldDB" id="A0A6A6E538"/>
<sequence length="119" mass="13196">MELQQVAALGRVLLFKVAEALKIMREVGSVGAETELFDIVLSAIQDHLAITNSNMQTCGCIAEALRRSRISPDSALRSWKHTRCISSCRWRRVLDPSMTCRVFPRGGVPVAMMAWNCGC</sequence>
<name>A0A6A6E538_9PEZI</name>
<proteinExistence type="predicted"/>
<reference evidence="1" key="1">
    <citation type="journal article" date="2020" name="Stud. Mycol.">
        <title>101 Dothideomycetes genomes: a test case for predicting lifestyles and emergence of pathogens.</title>
        <authorList>
            <person name="Haridas S."/>
            <person name="Albert R."/>
            <person name="Binder M."/>
            <person name="Bloem J."/>
            <person name="Labutti K."/>
            <person name="Salamov A."/>
            <person name="Andreopoulos B."/>
            <person name="Baker S."/>
            <person name="Barry K."/>
            <person name="Bills G."/>
            <person name="Bluhm B."/>
            <person name="Cannon C."/>
            <person name="Castanera R."/>
            <person name="Culley D."/>
            <person name="Daum C."/>
            <person name="Ezra D."/>
            <person name="Gonzalez J."/>
            <person name="Henrissat B."/>
            <person name="Kuo A."/>
            <person name="Liang C."/>
            <person name="Lipzen A."/>
            <person name="Lutzoni F."/>
            <person name="Magnuson J."/>
            <person name="Mondo S."/>
            <person name="Nolan M."/>
            <person name="Ohm R."/>
            <person name="Pangilinan J."/>
            <person name="Park H.-J."/>
            <person name="Ramirez L."/>
            <person name="Alfaro M."/>
            <person name="Sun H."/>
            <person name="Tritt A."/>
            <person name="Yoshinaga Y."/>
            <person name="Zwiers L.-H."/>
            <person name="Turgeon B."/>
            <person name="Goodwin S."/>
            <person name="Spatafora J."/>
            <person name="Crous P."/>
            <person name="Grigoriev I."/>
        </authorList>
    </citation>
    <scope>NUCLEOTIDE SEQUENCE</scope>
    <source>
        <strain evidence="1">CBS 207.26</strain>
    </source>
</reference>
<evidence type="ECO:0000313" key="1">
    <source>
        <dbReference type="EMBL" id="KAF2185709.1"/>
    </source>
</evidence>
<protein>
    <submittedName>
        <fullName evidence="1">Uncharacterized protein</fullName>
    </submittedName>
</protein>
<keyword evidence="2" id="KW-1185">Reference proteome</keyword>
<dbReference type="EMBL" id="ML994632">
    <property type="protein sequence ID" value="KAF2185709.1"/>
    <property type="molecule type" value="Genomic_DNA"/>
</dbReference>
<dbReference type="Proteomes" id="UP000800200">
    <property type="component" value="Unassembled WGS sequence"/>
</dbReference>
<accession>A0A6A6E538</accession>
<evidence type="ECO:0000313" key="2">
    <source>
        <dbReference type="Proteomes" id="UP000800200"/>
    </source>
</evidence>
<organism evidence="1 2">
    <name type="scientific">Zopfia rhizophila CBS 207.26</name>
    <dbReference type="NCBI Taxonomy" id="1314779"/>
    <lineage>
        <taxon>Eukaryota</taxon>
        <taxon>Fungi</taxon>
        <taxon>Dikarya</taxon>
        <taxon>Ascomycota</taxon>
        <taxon>Pezizomycotina</taxon>
        <taxon>Dothideomycetes</taxon>
        <taxon>Dothideomycetes incertae sedis</taxon>
        <taxon>Zopfiaceae</taxon>
        <taxon>Zopfia</taxon>
    </lineage>
</organism>